<dbReference type="GO" id="GO:0005634">
    <property type="term" value="C:nucleus"/>
    <property type="evidence" value="ECO:0007669"/>
    <property type="project" value="UniProtKB-SubCell"/>
</dbReference>
<evidence type="ECO:0000256" key="5">
    <source>
        <dbReference type="ARBA" id="ARBA00022771"/>
    </source>
</evidence>
<gene>
    <name evidence="13" type="ORF">CGI_10006025</name>
</gene>
<proteinExistence type="predicted"/>
<protein>
    <recommendedName>
        <fullName evidence="2">histone acetyltransferase</fullName>
        <ecNumber evidence="2">2.3.1.48</ecNumber>
    </recommendedName>
</protein>
<dbReference type="EC" id="2.3.1.48" evidence="2"/>
<dbReference type="GO" id="GO:0000123">
    <property type="term" value="C:histone acetyltransferase complex"/>
    <property type="evidence" value="ECO:0007669"/>
    <property type="project" value="TreeGrafter"/>
</dbReference>
<dbReference type="PROSITE" id="PS50952">
    <property type="entry name" value="KIX"/>
    <property type="match status" value="1"/>
</dbReference>
<dbReference type="GO" id="GO:0045944">
    <property type="term" value="P:positive regulation of transcription by RNA polymerase II"/>
    <property type="evidence" value="ECO:0007669"/>
    <property type="project" value="TreeGrafter"/>
</dbReference>
<dbReference type="Pfam" id="PF02135">
    <property type="entry name" value="zf-TAZ"/>
    <property type="match status" value="1"/>
</dbReference>
<evidence type="ECO:0000256" key="8">
    <source>
        <dbReference type="ARBA" id="ARBA00023015"/>
    </source>
</evidence>
<evidence type="ECO:0000256" key="10">
    <source>
        <dbReference type="ARBA" id="ARBA00023242"/>
    </source>
</evidence>
<comment type="subcellular location">
    <subcellularLocation>
        <location evidence="1">Nucleus</location>
    </subcellularLocation>
</comment>
<evidence type="ECO:0000256" key="11">
    <source>
        <dbReference type="ARBA" id="ARBA00048017"/>
    </source>
</evidence>
<evidence type="ECO:0000313" key="13">
    <source>
        <dbReference type="EMBL" id="EKC20450.1"/>
    </source>
</evidence>
<dbReference type="PANTHER" id="PTHR13808">
    <property type="entry name" value="CBP/P300-RELATED"/>
    <property type="match status" value="1"/>
</dbReference>
<dbReference type="GO" id="GO:0005667">
    <property type="term" value="C:transcription regulator complex"/>
    <property type="evidence" value="ECO:0007669"/>
    <property type="project" value="TreeGrafter"/>
</dbReference>
<comment type="catalytic activity">
    <reaction evidence="11">
        <text>L-lysyl-[protein] + acetyl-CoA = N(6)-acetyl-L-lysyl-[protein] + CoA + H(+)</text>
        <dbReference type="Rhea" id="RHEA:45948"/>
        <dbReference type="Rhea" id="RHEA-COMP:9752"/>
        <dbReference type="Rhea" id="RHEA-COMP:10731"/>
        <dbReference type="ChEBI" id="CHEBI:15378"/>
        <dbReference type="ChEBI" id="CHEBI:29969"/>
        <dbReference type="ChEBI" id="CHEBI:57287"/>
        <dbReference type="ChEBI" id="CHEBI:57288"/>
        <dbReference type="ChEBI" id="CHEBI:61930"/>
        <dbReference type="EC" id="2.3.1.48"/>
    </reaction>
</comment>
<feature type="region of interest" description="Disordered" evidence="12">
    <location>
        <begin position="401"/>
        <end position="422"/>
    </location>
</feature>
<dbReference type="SUPFAM" id="SSF57933">
    <property type="entry name" value="TAZ domain"/>
    <property type="match status" value="1"/>
</dbReference>
<keyword evidence="4" id="KW-0479">Metal-binding</keyword>
<evidence type="ECO:0000256" key="1">
    <source>
        <dbReference type="ARBA" id="ARBA00004123"/>
    </source>
</evidence>
<evidence type="ECO:0000256" key="4">
    <source>
        <dbReference type="ARBA" id="ARBA00022723"/>
    </source>
</evidence>
<evidence type="ECO:0000256" key="6">
    <source>
        <dbReference type="ARBA" id="ARBA00022833"/>
    </source>
</evidence>
<sequence>MSSDKLNTYVVKLSEYEFGNFNNLSNNYENVDTIHDEPVESSDQNGTMDNSSHSIEYQSLVSMSDIDRQPQINTGELVTGPTINMGGMPGANLTLGATGAQQPPTADPEKHKLIQHTSGEVCSLPHCRTKVNDLNHMTTCNAGKSCQDFNDSFNMHDNVNTLYDEFVGSSDQNGRMTNSGYSIEYPSRMPMFPITNKVVQPQMNPGGIVAGPTTYIGGIPGASANLTPGATGTQQPPTADSEKRKLIQRQLVLLLHADKCQRRQQTNGEVCSLPHCRTMKNVLNHMTTCNAGKSCRGYTTPPSMDQHKSQHIAVNTNSYSKEWHQSVTQDIRHHLVVKVIKEIFPYPGPAALMDKRMNNLVAYVRRVEGDMYDTANSRAEYLYILAEKIFKIQKELEERIQQDTGTRQEQEAKTWQFGREPA</sequence>
<dbReference type="GO" id="GO:0031490">
    <property type="term" value="F:chromatin DNA binding"/>
    <property type="evidence" value="ECO:0007669"/>
    <property type="project" value="TreeGrafter"/>
</dbReference>
<dbReference type="Gene3D" id="1.10.246.20">
    <property type="entry name" value="Coactivator CBP, KIX domain"/>
    <property type="match status" value="1"/>
</dbReference>
<dbReference type="InterPro" id="IPR003101">
    <property type="entry name" value="KIX_dom"/>
</dbReference>
<dbReference type="AlphaFoldDB" id="K1PVX5"/>
<dbReference type="EMBL" id="JH817074">
    <property type="protein sequence ID" value="EKC20450.1"/>
    <property type="molecule type" value="Genomic_DNA"/>
</dbReference>
<evidence type="ECO:0000256" key="3">
    <source>
        <dbReference type="ARBA" id="ARBA00022679"/>
    </source>
</evidence>
<dbReference type="PANTHER" id="PTHR13808:SF1">
    <property type="entry name" value="HISTONE ACETYLTRANSFERASE"/>
    <property type="match status" value="1"/>
</dbReference>
<dbReference type="InParanoid" id="K1PVX5"/>
<feature type="compositionally biased region" description="Basic and acidic residues" evidence="12">
    <location>
        <begin position="401"/>
        <end position="412"/>
    </location>
</feature>
<dbReference type="PROSITE" id="PS50134">
    <property type="entry name" value="ZF_TAZ"/>
    <property type="match status" value="1"/>
</dbReference>
<keyword evidence="9" id="KW-0804">Transcription</keyword>
<dbReference type="HOGENOM" id="CLU_650931_0_0_1"/>
<evidence type="ECO:0000256" key="12">
    <source>
        <dbReference type="SAM" id="MobiDB-lite"/>
    </source>
</evidence>
<name>K1PVX5_MAGGI</name>
<dbReference type="GO" id="GO:0004402">
    <property type="term" value="F:histone acetyltransferase activity"/>
    <property type="evidence" value="ECO:0007669"/>
    <property type="project" value="InterPro"/>
</dbReference>
<dbReference type="Pfam" id="PF02172">
    <property type="entry name" value="KIX"/>
    <property type="match status" value="1"/>
</dbReference>
<keyword evidence="7" id="KW-0156">Chromatin regulator</keyword>
<keyword evidence="3" id="KW-0808">Transferase</keyword>
<dbReference type="Gene3D" id="1.20.1020.10">
    <property type="entry name" value="TAZ domain"/>
    <property type="match status" value="1"/>
</dbReference>
<dbReference type="InterPro" id="IPR013178">
    <property type="entry name" value="Histone_AcTrfase_Rtt109/CBP"/>
</dbReference>
<dbReference type="GO" id="GO:0003713">
    <property type="term" value="F:transcription coactivator activity"/>
    <property type="evidence" value="ECO:0007669"/>
    <property type="project" value="TreeGrafter"/>
</dbReference>
<dbReference type="InterPro" id="IPR000197">
    <property type="entry name" value="Znf_TAZ"/>
</dbReference>
<organism evidence="13">
    <name type="scientific">Magallana gigas</name>
    <name type="common">Pacific oyster</name>
    <name type="synonym">Crassostrea gigas</name>
    <dbReference type="NCBI Taxonomy" id="29159"/>
    <lineage>
        <taxon>Eukaryota</taxon>
        <taxon>Metazoa</taxon>
        <taxon>Spiralia</taxon>
        <taxon>Lophotrochozoa</taxon>
        <taxon>Mollusca</taxon>
        <taxon>Bivalvia</taxon>
        <taxon>Autobranchia</taxon>
        <taxon>Pteriomorphia</taxon>
        <taxon>Ostreida</taxon>
        <taxon>Ostreoidea</taxon>
        <taxon>Ostreidae</taxon>
        <taxon>Magallana</taxon>
    </lineage>
</organism>
<keyword evidence="10" id="KW-0539">Nucleus</keyword>
<keyword evidence="8" id="KW-0805">Transcription regulation</keyword>
<evidence type="ECO:0000256" key="7">
    <source>
        <dbReference type="ARBA" id="ARBA00022853"/>
    </source>
</evidence>
<evidence type="ECO:0000256" key="9">
    <source>
        <dbReference type="ARBA" id="ARBA00023163"/>
    </source>
</evidence>
<evidence type="ECO:0000256" key="2">
    <source>
        <dbReference type="ARBA" id="ARBA00013184"/>
    </source>
</evidence>
<dbReference type="InterPro" id="IPR035898">
    <property type="entry name" value="TAZ_dom_sf"/>
</dbReference>
<dbReference type="InterPro" id="IPR036529">
    <property type="entry name" value="KIX_dom_sf"/>
</dbReference>
<dbReference type="SMART" id="SM00551">
    <property type="entry name" value="ZnF_TAZ"/>
    <property type="match status" value="1"/>
</dbReference>
<keyword evidence="6" id="KW-0862">Zinc</keyword>
<keyword evidence="5" id="KW-0863">Zinc-finger</keyword>
<accession>K1PVX5</accession>
<reference evidence="13" key="1">
    <citation type="journal article" date="2012" name="Nature">
        <title>The oyster genome reveals stress adaptation and complexity of shell formation.</title>
        <authorList>
            <person name="Zhang G."/>
            <person name="Fang X."/>
            <person name="Guo X."/>
            <person name="Li L."/>
            <person name="Luo R."/>
            <person name="Xu F."/>
            <person name="Yang P."/>
            <person name="Zhang L."/>
            <person name="Wang X."/>
            <person name="Qi H."/>
            <person name="Xiong Z."/>
            <person name="Que H."/>
            <person name="Xie Y."/>
            <person name="Holland P.W."/>
            <person name="Paps J."/>
            <person name="Zhu Y."/>
            <person name="Wu F."/>
            <person name="Chen Y."/>
            <person name="Wang J."/>
            <person name="Peng C."/>
            <person name="Meng J."/>
            <person name="Yang L."/>
            <person name="Liu J."/>
            <person name="Wen B."/>
            <person name="Zhang N."/>
            <person name="Huang Z."/>
            <person name="Zhu Q."/>
            <person name="Feng Y."/>
            <person name="Mount A."/>
            <person name="Hedgecock D."/>
            <person name="Xu Z."/>
            <person name="Liu Y."/>
            <person name="Domazet-Loso T."/>
            <person name="Du Y."/>
            <person name="Sun X."/>
            <person name="Zhang S."/>
            <person name="Liu B."/>
            <person name="Cheng P."/>
            <person name="Jiang X."/>
            <person name="Li J."/>
            <person name="Fan D."/>
            <person name="Wang W."/>
            <person name="Fu W."/>
            <person name="Wang T."/>
            <person name="Wang B."/>
            <person name="Zhang J."/>
            <person name="Peng Z."/>
            <person name="Li Y."/>
            <person name="Li N."/>
            <person name="Wang J."/>
            <person name="Chen M."/>
            <person name="He Y."/>
            <person name="Tan F."/>
            <person name="Song X."/>
            <person name="Zheng Q."/>
            <person name="Huang R."/>
            <person name="Yang H."/>
            <person name="Du X."/>
            <person name="Chen L."/>
            <person name="Yang M."/>
            <person name="Gaffney P.M."/>
            <person name="Wang S."/>
            <person name="Luo L."/>
            <person name="She Z."/>
            <person name="Ming Y."/>
            <person name="Huang W."/>
            <person name="Zhang S."/>
            <person name="Huang B."/>
            <person name="Zhang Y."/>
            <person name="Qu T."/>
            <person name="Ni P."/>
            <person name="Miao G."/>
            <person name="Wang J."/>
            <person name="Wang Q."/>
            <person name="Steinberg C.E."/>
            <person name="Wang H."/>
            <person name="Li N."/>
            <person name="Qian L."/>
            <person name="Zhang G."/>
            <person name="Li Y."/>
            <person name="Yang H."/>
            <person name="Liu X."/>
            <person name="Wang J."/>
            <person name="Yin Y."/>
            <person name="Wang J."/>
        </authorList>
    </citation>
    <scope>NUCLEOTIDE SEQUENCE [LARGE SCALE GENOMIC DNA]</scope>
    <source>
        <strain evidence="13">05x7-T-G4-1.051#20</strain>
    </source>
</reference>
<dbReference type="SUPFAM" id="SSF47040">
    <property type="entry name" value="Kix domain of CBP (creb binding protein)"/>
    <property type="match status" value="1"/>
</dbReference>
<dbReference type="GO" id="GO:0008270">
    <property type="term" value="F:zinc ion binding"/>
    <property type="evidence" value="ECO:0007669"/>
    <property type="project" value="UniProtKB-KW"/>
</dbReference>